<dbReference type="InterPro" id="IPR002818">
    <property type="entry name" value="DJ-1/PfpI"/>
</dbReference>
<accession>A0AAX2LWQ8</accession>
<gene>
    <name evidence="2" type="ORF">AL536_04415</name>
    <name evidence="3" type="ORF">NCTC11327_04497</name>
</gene>
<dbReference type="CDD" id="cd03139">
    <property type="entry name" value="GATase1_PfpI_2"/>
    <property type="match status" value="1"/>
</dbReference>
<evidence type="ECO:0000313" key="3">
    <source>
        <dbReference type="EMBL" id="SUQ27602.1"/>
    </source>
</evidence>
<dbReference type="KEGG" id="vfl:AL536_04415"/>
<evidence type="ECO:0000259" key="1">
    <source>
        <dbReference type="Pfam" id="PF01965"/>
    </source>
</evidence>
<dbReference type="SUPFAM" id="SSF52317">
    <property type="entry name" value="Class I glutamine amidotransferase-like"/>
    <property type="match status" value="1"/>
</dbReference>
<dbReference type="RefSeq" id="WP_061055723.1">
    <property type="nucleotide sequence ID" value="NZ_CABLBX010000010.1"/>
</dbReference>
<dbReference type="Proteomes" id="UP000057088">
    <property type="component" value="Chromosome 1"/>
</dbReference>
<evidence type="ECO:0000313" key="2">
    <source>
        <dbReference type="EMBL" id="AMF92723.1"/>
    </source>
</evidence>
<name>A0AAX2LWQ8_VIBFL</name>
<dbReference type="InterPro" id="IPR052158">
    <property type="entry name" value="INH-QAR"/>
</dbReference>
<dbReference type="Gene3D" id="3.40.50.880">
    <property type="match status" value="1"/>
</dbReference>
<dbReference type="EMBL" id="CP014034">
    <property type="protein sequence ID" value="AMF92723.1"/>
    <property type="molecule type" value="Genomic_DNA"/>
</dbReference>
<dbReference type="EMBL" id="UHIP01000002">
    <property type="protein sequence ID" value="SUQ27602.1"/>
    <property type="molecule type" value="Genomic_DNA"/>
</dbReference>
<dbReference type="PANTHER" id="PTHR43130:SF14">
    <property type="entry name" value="DJ-1_PFPI DOMAIN-CONTAINING PROTEIN"/>
    <property type="match status" value="1"/>
</dbReference>
<keyword evidence="4" id="KW-1185">Reference proteome</keyword>
<sequence length="193" mass="21482">MNIAIYIYDDAEVLDFSGPFEVLSTAKRLAGNDWNVFFVAQHDTLVKARGGYLVNPHYCFQNHPPIDVLIVVGGVHTAELEKTEVLDWIRGAARETKEVASVCTGAFLLAQAGVLTDQPVTTHWEDIADFRAMFPALDVQEKVRWVRSGNITTSAGISAGIDMSLYLVSVLDSMSLAERTARQMEYDWNKTQQ</sequence>
<dbReference type="Pfam" id="PF01965">
    <property type="entry name" value="DJ-1_PfpI"/>
    <property type="match status" value="1"/>
</dbReference>
<organism evidence="3 5">
    <name type="scientific">Vibrio fluvialis</name>
    <dbReference type="NCBI Taxonomy" id="676"/>
    <lineage>
        <taxon>Bacteria</taxon>
        <taxon>Pseudomonadati</taxon>
        <taxon>Pseudomonadota</taxon>
        <taxon>Gammaproteobacteria</taxon>
        <taxon>Vibrionales</taxon>
        <taxon>Vibrionaceae</taxon>
        <taxon>Vibrio</taxon>
    </lineage>
</organism>
<evidence type="ECO:0000313" key="5">
    <source>
        <dbReference type="Proteomes" id="UP000254626"/>
    </source>
</evidence>
<dbReference type="Proteomes" id="UP000254626">
    <property type="component" value="Unassembled WGS sequence"/>
</dbReference>
<dbReference type="AlphaFoldDB" id="A0AAX2LWQ8"/>
<dbReference type="InterPro" id="IPR029062">
    <property type="entry name" value="Class_I_gatase-like"/>
</dbReference>
<reference evidence="4" key="1">
    <citation type="submission" date="2015-12" db="EMBL/GenBank/DDBJ databases">
        <title>FDA dAtabase for Regulatory Grade micrObial Sequences (FDA-ARGOS): Supporting development and validation of Infectious Disease Dx tests.</title>
        <authorList>
            <person name="Hoffmann M."/>
            <person name="Allard M."/>
            <person name="Evans P."/>
            <person name="Brown E."/>
            <person name="Tallon L.J."/>
            <person name="Sadzewicz L."/>
            <person name="Sengamalay N."/>
            <person name="Ott S."/>
            <person name="Godinez A."/>
            <person name="Nagaraj S."/>
            <person name="Vyas G."/>
            <person name="Aluvathingal J."/>
            <person name="Nadendla S."/>
            <person name="Geyer C."/>
            <person name="Sichtig H."/>
        </authorList>
    </citation>
    <scope>NUCLEOTIDE SEQUENCE [LARGE SCALE GENOMIC DNA]</scope>
    <source>
        <strain evidence="4">ATCC 33809</strain>
    </source>
</reference>
<proteinExistence type="predicted"/>
<dbReference type="PANTHER" id="PTHR43130">
    <property type="entry name" value="ARAC-FAMILY TRANSCRIPTIONAL REGULATOR"/>
    <property type="match status" value="1"/>
</dbReference>
<evidence type="ECO:0000313" key="4">
    <source>
        <dbReference type="Proteomes" id="UP000057088"/>
    </source>
</evidence>
<dbReference type="GO" id="GO:0006355">
    <property type="term" value="P:regulation of DNA-templated transcription"/>
    <property type="evidence" value="ECO:0007669"/>
    <property type="project" value="TreeGrafter"/>
</dbReference>
<reference evidence="3 5" key="3">
    <citation type="submission" date="2018-06" db="EMBL/GenBank/DDBJ databases">
        <authorList>
            <consortium name="Pathogen Informatics"/>
            <person name="Doyle S."/>
        </authorList>
    </citation>
    <scope>NUCLEOTIDE SEQUENCE [LARGE SCALE GENOMIC DNA]</scope>
    <source>
        <strain evidence="3 5">NCTC11327</strain>
    </source>
</reference>
<reference evidence="2" key="2">
    <citation type="submission" date="2018-01" db="EMBL/GenBank/DDBJ databases">
        <title>FDA dAtabase for Regulatory Grade micrObial Sequences (FDA-ARGOS): Supporting development and validation of Infectious Disease Dx tests.</title>
        <authorList>
            <person name="Hoffmann M."/>
            <person name="Allard M."/>
            <person name="Evans P."/>
            <person name="Brown E."/>
            <person name="Tallon L."/>
            <person name="Sadzewicz L."/>
            <person name="Sengamalay N."/>
            <person name="Ott S."/>
            <person name="Godinez A."/>
            <person name="Nagaraj S."/>
            <person name="Vyas G."/>
            <person name="Aluvathingal J."/>
            <person name="Nadendla S."/>
            <person name="Geyer C."/>
            <person name="Sichtig H."/>
        </authorList>
    </citation>
    <scope>NUCLEOTIDE SEQUENCE</scope>
    <source>
        <strain evidence="2">ATCC 33809</strain>
    </source>
</reference>
<protein>
    <submittedName>
        <fullName evidence="2">DJ-1/PfpI family protein</fullName>
    </submittedName>
    <submittedName>
        <fullName evidence="3">ThiJ/PfpI</fullName>
    </submittedName>
</protein>
<dbReference type="GeneID" id="29384314"/>
<feature type="domain" description="DJ-1/PfpI" evidence="1">
    <location>
        <begin position="2"/>
        <end position="168"/>
    </location>
</feature>